<feature type="transmembrane region" description="Helical" evidence="21">
    <location>
        <begin position="559"/>
        <end position="580"/>
    </location>
</feature>
<feature type="coiled-coil region" evidence="19">
    <location>
        <begin position="672"/>
        <end position="699"/>
    </location>
</feature>
<dbReference type="GO" id="GO:0005262">
    <property type="term" value="F:calcium channel activity"/>
    <property type="evidence" value="ECO:0007669"/>
    <property type="project" value="UniProtKB-KW"/>
</dbReference>
<evidence type="ECO:0000256" key="11">
    <source>
        <dbReference type="ARBA" id="ARBA00023136"/>
    </source>
</evidence>
<keyword evidence="17" id="KW-0479">Metal-binding</keyword>
<feature type="transmembrane region" description="Helical" evidence="21">
    <location>
        <begin position="1201"/>
        <end position="1224"/>
    </location>
</feature>
<keyword evidence="8 21" id="KW-1133">Transmembrane helix</keyword>
<evidence type="ECO:0000256" key="2">
    <source>
        <dbReference type="ARBA" id="ARBA00004541"/>
    </source>
</evidence>
<evidence type="ECO:0000256" key="20">
    <source>
        <dbReference type="SAM" id="MobiDB-lite"/>
    </source>
</evidence>
<evidence type="ECO:0000256" key="8">
    <source>
        <dbReference type="ARBA" id="ARBA00022989"/>
    </source>
</evidence>
<evidence type="ECO:0000256" key="19">
    <source>
        <dbReference type="SAM" id="Coils"/>
    </source>
</evidence>
<dbReference type="InterPro" id="IPR013122">
    <property type="entry name" value="PKD1_2_channel"/>
</dbReference>
<keyword evidence="13" id="KW-0325">Glycoprotein</keyword>
<evidence type="ECO:0000256" key="9">
    <source>
        <dbReference type="ARBA" id="ARBA00023054"/>
    </source>
</evidence>
<dbReference type="STRING" id="8469.M7BJS9"/>
<feature type="transmembrane region" description="Helical" evidence="21">
    <location>
        <begin position="408"/>
        <end position="426"/>
    </location>
</feature>
<keyword evidence="14" id="KW-0966">Cell projection</keyword>
<evidence type="ECO:0000256" key="17">
    <source>
        <dbReference type="PIRSR" id="PIRSR603915-1"/>
    </source>
</evidence>
<dbReference type="Pfam" id="PF08016">
    <property type="entry name" value="PKD_channel"/>
    <property type="match status" value="1"/>
</dbReference>
<dbReference type="InterPro" id="IPR002048">
    <property type="entry name" value="EF_hand_dom"/>
</dbReference>
<keyword evidence="17" id="KW-0109">Calcium transport</keyword>
<dbReference type="InterPro" id="IPR011992">
    <property type="entry name" value="EF-hand-dom_pair"/>
</dbReference>
<proteinExistence type="inferred from homology"/>
<dbReference type="Pfam" id="PF01061">
    <property type="entry name" value="ABC2_membrane"/>
    <property type="match status" value="1"/>
</dbReference>
<dbReference type="FunFam" id="1.10.238.10:FF:000405">
    <property type="entry name" value="Polycystin 2 like 1, transient receptor potential cation channel"/>
    <property type="match status" value="1"/>
</dbReference>
<evidence type="ECO:0000256" key="10">
    <source>
        <dbReference type="ARBA" id="ARBA00023065"/>
    </source>
</evidence>
<dbReference type="Pfam" id="PF18109">
    <property type="entry name" value="Fer4_24"/>
    <property type="match status" value="1"/>
</dbReference>
<feature type="transmembrane region" description="Helical" evidence="21">
    <location>
        <begin position="497"/>
        <end position="519"/>
    </location>
</feature>
<keyword evidence="9 19" id="KW-0175">Coiled coil</keyword>
<accession>M7BJS9</accession>
<evidence type="ECO:0000256" key="5">
    <source>
        <dbReference type="ARBA" id="ARBA00022475"/>
    </source>
</evidence>
<evidence type="ECO:0000256" key="14">
    <source>
        <dbReference type="ARBA" id="ARBA00023273"/>
    </source>
</evidence>
<keyword evidence="24" id="KW-1185">Reference proteome</keyword>
<evidence type="ECO:0000256" key="3">
    <source>
        <dbReference type="ARBA" id="ARBA00007200"/>
    </source>
</evidence>
<evidence type="ECO:0000313" key="23">
    <source>
        <dbReference type="EMBL" id="EMP28462.1"/>
    </source>
</evidence>
<evidence type="ECO:0000256" key="1">
    <source>
        <dbReference type="ARBA" id="ARBA00004272"/>
    </source>
</evidence>
<dbReference type="Gene3D" id="3.40.50.300">
    <property type="entry name" value="P-loop containing nucleotide triphosphate hydrolases"/>
    <property type="match status" value="1"/>
</dbReference>
<dbReference type="Pfam" id="PF20519">
    <property type="entry name" value="Polycystin_dom"/>
    <property type="match status" value="1"/>
</dbReference>
<name>M7BJS9_CHEMY</name>
<dbReference type="GO" id="GO:0005272">
    <property type="term" value="F:sodium channel activity"/>
    <property type="evidence" value="ECO:0007669"/>
    <property type="project" value="TreeGrafter"/>
</dbReference>
<evidence type="ECO:0000256" key="21">
    <source>
        <dbReference type="SAM" id="Phobius"/>
    </source>
</evidence>
<gene>
    <name evidence="23" type="ORF">UY3_14444</name>
</gene>
<dbReference type="InterPro" id="IPR003915">
    <property type="entry name" value="PKD_2"/>
</dbReference>
<evidence type="ECO:0000256" key="12">
    <source>
        <dbReference type="ARBA" id="ARBA00023157"/>
    </source>
</evidence>
<feature type="compositionally biased region" description="Basic and acidic residues" evidence="20">
    <location>
        <begin position="8"/>
        <end position="22"/>
    </location>
</feature>
<evidence type="ECO:0000256" key="6">
    <source>
        <dbReference type="ARBA" id="ARBA00022673"/>
    </source>
</evidence>
<evidence type="ECO:0000256" key="4">
    <source>
        <dbReference type="ARBA" id="ARBA00022448"/>
    </source>
</evidence>
<keyword evidence="7 21" id="KW-0812">Transmembrane</keyword>
<dbReference type="SUPFAM" id="SSF81324">
    <property type="entry name" value="Voltage-gated potassium channels"/>
    <property type="match status" value="1"/>
</dbReference>
<evidence type="ECO:0000259" key="22">
    <source>
        <dbReference type="PROSITE" id="PS50222"/>
    </source>
</evidence>
<dbReference type="PANTHER" id="PTHR10877:SF196">
    <property type="entry name" value="POLYCYSTIN-2-LIKE PROTEIN 1"/>
    <property type="match status" value="1"/>
</dbReference>
<dbReference type="PANTHER" id="PTHR10877">
    <property type="entry name" value="POLYCYSTIN FAMILY MEMBER"/>
    <property type="match status" value="1"/>
</dbReference>
<feature type="transmembrane region" description="Helical" evidence="21">
    <location>
        <begin position="1304"/>
        <end position="1325"/>
    </location>
</feature>
<evidence type="ECO:0000256" key="18">
    <source>
        <dbReference type="PIRSR" id="PIRSR603915-2"/>
    </source>
</evidence>
<reference evidence="24" key="1">
    <citation type="journal article" date="2013" name="Nat. Genet.">
        <title>The draft genomes of soft-shell turtle and green sea turtle yield insights into the development and evolution of the turtle-specific body plan.</title>
        <authorList>
            <person name="Wang Z."/>
            <person name="Pascual-Anaya J."/>
            <person name="Zadissa A."/>
            <person name="Li W."/>
            <person name="Niimura Y."/>
            <person name="Huang Z."/>
            <person name="Li C."/>
            <person name="White S."/>
            <person name="Xiong Z."/>
            <person name="Fang D."/>
            <person name="Wang B."/>
            <person name="Ming Y."/>
            <person name="Chen Y."/>
            <person name="Zheng Y."/>
            <person name="Kuraku S."/>
            <person name="Pignatelli M."/>
            <person name="Herrero J."/>
            <person name="Beal K."/>
            <person name="Nozawa M."/>
            <person name="Li Q."/>
            <person name="Wang J."/>
            <person name="Zhang H."/>
            <person name="Yu L."/>
            <person name="Shigenobu S."/>
            <person name="Wang J."/>
            <person name="Liu J."/>
            <person name="Flicek P."/>
            <person name="Searle S."/>
            <person name="Wang J."/>
            <person name="Kuratani S."/>
            <person name="Yin Y."/>
            <person name="Aken B."/>
            <person name="Zhang G."/>
            <person name="Irie N."/>
        </authorList>
    </citation>
    <scope>NUCLEOTIDE SEQUENCE [LARGE SCALE GENOMIC DNA]</scope>
</reference>
<keyword evidence="10 17" id="KW-0406">Ion transport</keyword>
<dbReference type="GO" id="GO:0051371">
    <property type="term" value="F:muscle alpha-actinin binding"/>
    <property type="evidence" value="ECO:0007669"/>
    <property type="project" value="TreeGrafter"/>
</dbReference>
<feature type="binding site" evidence="17">
    <location>
        <position position="674"/>
    </location>
    <ligand>
        <name>Ca(2+)</name>
        <dbReference type="ChEBI" id="CHEBI:29108"/>
        <label>2</label>
    </ligand>
</feature>
<organism evidence="23 24">
    <name type="scientific">Chelonia mydas</name>
    <name type="common">Green sea-turtle</name>
    <name type="synonym">Chelonia agassizi</name>
    <dbReference type="NCBI Taxonomy" id="8469"/>
    <lineage>
        <taxon>Eukaryota</taxon>
        <taxon>Metazoa</taxon>
        <taxon>Chordata</taxon>
        <taxon>Craniata</taxon>
        <taxon>Vertebrata</taxon>
        <taxon>Euteleostomi</taxon>
        <taxon>Archelosauria</taxon>
        <taxon>Testudinata</taxon>
        <taxon>Testudines</taxon>
        <taxon>Cryptodira</taxon>
        <taxon>Durocryptodira</taxon>
        <taxon>Americhelydia</taxon>
        <taxon>Chelonioidea</taxon>
        <taxon>Cheloniidae</taxon>
        <taxon>Chelonia</taxon>
    </lineage>
</organism>
<evidence type="ECO:0000313" key="24">
    <source>
        <dbReference type="Proteomes" id="UP000031443"/>
    </source>
</evidence>
<dbReference type="PRINTS" id="PR01433">
    <property type="entry name" value="POLYCYSTIN2"/>
</dbReference>
<dbReference type="GO" id="GO:0031410">
    <property type="term" value="C:cytoplasmic vesicle"/>
    <property type="evidence" value="ECO:0007669"/>
    <property type="project" value="UniProtKB-SubCell"/>
</dbReference>
<keyword evidence="16" id="KW-0968">Cytoplasmic vesicle</keyword>
<keyword evidence="11 21" id="KW-0472">Membrane</keyword>
<dbReference type="GO" id="GO:0060170">
    <property type="term" value="C:ciliary membrane"/>
    <property type="evidence" value="ECO:0007669"/>
    <property type="project" value="UniProtKB-SubCell"/>
</dbReference>
<sequence>MSSSRLNNRAESHFRAQEEHELETLGKKAWDNPVYNGSPSASLKIRAIYNPKAILENPYENIEKLGDSLPYQEERKKAEDVKKKPLPRCCFYVFKGIRGLWGTTLTENTAEDRELYVKTTLRELLVYVIFLVDICLLTYGMTSTNAYYYTKVMSNLFLHTPSDSGVSFQSIGSMAEFWGYAQGPLLDSLYWTKWYNNESLAHSTQSYIYYENLLLGVPRLRQLKVKNNSCVVHDNFKEDISGCYDVYSDDKEERVPFGLINGTAWRYHSEEELGGSSHWGRLTSYSGGGYYIDLKLTREESAEALQVLKEKLWLDRGTRVVFIDFSVYNANINLFCVLRLVVEFPATGGAIPSWQIRTVKLIRYVSTWDFFIVACEIIFCVFIFYYVVEEILELRIHRLQYFTSVWNILDVVVILLSIVAIVFHIFRTIEVNRLMGELLRHPDIYADFEFLAFWQTQYNNMNAVNLFFAWIKIFKYISFNKTMTQLSSTLARCAKDILGFAIMFFIVFFAYAQLGYLLFGTQVENFSTFIKCIFTQFRIILGDFDYNAIDNANRVLGPIYFVTYVFFVFFVLLNMFLAIINDTYSEVKEELSNQKNELQLSDILKQGYHKTLMRLKLKKERISDVQKALQNGTKELEFEDFKNSLKELGHAEHEITAAFSRFDKDGNQILDEEEQKRMRHDLEEKRVALNAEIENLGKSYGDNNLDENLTLVDAKNNHINKSTWVSEEEFQILLRRVLQLEHSIGSIVSKIDSVVSKLEMLERNKLQRKDLVGKLLDNISKEEQPSQEELLQRNLDPLVKENQEGWETKHMLGSNLNGSSPQNGNSIYPNLPKSGLPGSQLVLKICLNKTSQKMLGIQEHAVYVGQKWEAGAGQYGTVQLFWLVPWSRQPQRSLVSCWCRGLKLLLSSQPPLLMQLMGAVEHPGDLPPVEFSLCNKDMRSGTANHSILSIGEEEGAGNFLRSIPTRESLQCPRGSVVSFHDIQYTIKQSHGPLYKRTTVEKKILHNVCGIMKPGLNAILGPTGSGKSSLLDVLAARKDPAGLSGQVFVDGFPQPPNFKCISGYVVQIAVTMILALIVGAIFFGVKLDQSGIQNRVGSLFFVTTNQCFSSVSAIELFIKDKKLFIHQYTSGYYRVSAYFFALLIGDLLPMRTVPVILFSCISYWMIGYQALAGRFFFFILTLALVSYTATAMSLAISAGMNVVAIANLLITVCFVFMLLFSGLLVNLPSVMGWLNWLKYFSIPRYGLTALQVNEFRDLYFCGEKPQNITASSGDAADCSPNATQFGKTCYGETYLLSQGIASTNWAMWENIVALGCMATIFLLIAYGKLRFMKKFT</sequence>
<keyword evidence="17" id="KW-0106">Calcium</keyword>
<keyword evidence="6 17" id="KW-0107">Calcium channel</keyword>
<dbReference type="InterPro" id="IPR013525">
    <property type="entry name" value="ABC2_TM"/>
</dbReference>
<keyword evidence="12" id="KW-1015">Disulfide bond</keyword>
<dbReference type="EMBL" id="KB563676">
    <property type="protein sequence ID" value="EMP28462.1"/>
    <property type="molecule type" value="Genomic_DNA"/>
</dbReference>
<feature type="binding site" evidence="17">
    <location>
        <position position="663"/>
    </location>
    <ligand>
        <name>Ca(2+)</name>
        <dbReference type="ChEBI" id="CHEBI:29108"/>
        <label>2</label>
    </ligand>
</feature>
<dbReference type="GO" id="GO:0015269">
    <property type="term" value="F:calcium-activated potassium channel activity"/>
    <property type="evidence" value="ECO:0007669"/>
    <property type="project" value="TreeGrafter"/>
</dbReference>
<protein>
    <submittedName>
        <fullName evidence="23">Polycystic kidney disease 2-like 1 protein</fullName>
    </submittedName>
</protein>
<feature type="disulfide bond" evidence="18">
    <location>
        <begin position="230"/>
        <end position="243"/>
    </location>
</feature>
<dbReference type="Gene3D" id="1.10.238.10">
    <property type="entry name" value="EF-hand"/>
    <property type="match status" value="1"/>
</dbReference>
<dbReference type="GO" id="GO:0050982">
    <property type="term" value="P:detection of mechanical stimulus"/>
    <property type="evidence" value="ECO:0007669"/>
    <property type="project" value="TreeGrafter"/>
</dbReference>
<dbReference type="Gene3D" id="1.20.120.350">
    <property type="entry name" value="Voltage-gated potassium channels. Chain C"/>
    <property type="match status" value="1"/>
</dbReference>
<dbReference type="SUPFAM" id="SSF52540">
    <property type="entry name" value="P-loop containing nucleoside triphosphate hydrolases"/>
    <property type="match status" value="1"/>
</dbReference>
<feature type="transmembrane region" description="Helical" evidence="21">
    <location>
        <begin position="1063"/>
        <end position="1084"/>
    </location>
</feature>
<evidence type="ECO:0000256" key="7">
    <source>
        <dbReference type="ARBA" id="ARBA00022692"/>
    </source>
</evidence>
<dbReference type="InterPro" id="IPR027359">
    <property type="entry name" value="Volt_channel_dom_sf"/>
</dbReference>
<dbReference type="GO" id="GO:0005509">
    <property type="term" value="F:calcium ion binding"/>
    <property type="evidence" value="ECO:0007669"/>
    <property type="project" value="InterPro"/>
</dbReference>
<feature type="binding site" evidence="17">
    <location>
        <position position="665"/>
    </location>
    <ligand>
        <name>Ca(2+)</name>
        <dbReference type="ChEBI" id="CHEBI:29108"/>
        <label>2</label>
    </ligand>
</feature>
<evidence type="ECO:0000256" key="16">
    <source>
        <dbReference type="ARBA" id="ARBA00023329"/>
    </source>
</evidence>
<dbReference type="eggNOG" id="KOG3599">
    <property type="taxonomic scope" value="Eukaryota"/>
</dbReference>
<keyword evidence="5" id="KW-1003">Cell membrane</keyword>
<feature type="region of interest" description="Disordered" evidence="20">
    <location>
        <begin position="1"/>
        <end position="22"/>
    </location>
</feature>
<dbReference type="Proteomes" id="UP000031443">
    <property type="component" value="Unassembled WGS sequence"/>
</dbReference>
<feature type="transmembrane region" description="Helical" evidence="21">
    <location>
        <begin position="124"/>
        <end position="148"/>
    </location>
</feature>
<keyword evidence="4" id="KW-0813">Transport</keyword>
<comment type="similarity">
    <text evidence="3">Belongs to the polycystin family.</text>
</comment>
<dbReference type="GO" id="GO:0140359">
    <property type="term" value="F:ABC-type transporter activity"/>
    <property type="evidence" value="ECO:0007669"/>
    <property type="project" value="InterPro"/>
</dbReference>
<keyword evidence="15 17" id="KW-0407">Ion channel</keyword>
<dbReference type="FunFam" id="1.20.5.340:FF:000020">
    <property type="entry name" value="polycystin-2 isoform X1"/>
    <property type="match status" value="1"/>
</dbReference>
<dbReference type="FunFam" id="1.10.287.70:FF:000055">
    <property type="entry name" value="Polycystic kidney disease 2-like 1"/>
    <property type="match status" value="1"/>
</dbReference>
<dbReference type="InterPro" id="IPR027417">
    <property type="entry name" value="P-loop_NTPase"/>
</dbReference>
<dbReference type="SUPFAM" id="SSF47473">
    <property type="entry name" value="EF-hand"/>
    <property type="match status" value="1"/>
</dbReference>
<dbReference type="FunFam" id="1.20.120.350:FF:000052">
    <property type="entry name" value="polycystic kidney disease 2-like 1 protein isoform X1"/>
    <property type="match status" value="1"/>
</dbReference>
<dbReference type="InterPro" id="IPR051223">
    <property type="entry name" value="Polycystin"/>
</dbReference>
<dbReference type="InterPro" id="IPR046791">
    <property type="entry name" value="Polycystin_dom"/>
</dbReference>
<comment type="subcellular location">
    <subcellularLocation>
        <location evidence="1">Cell projection</location>
        <location evidence="1">Cilium membrane</location>
        <topology evidence="1">Multi-pass membrane protein</topology>
    </subcellularLocation>
    <subcellularLocation>
        <location evidence="2">Cytoplasmic vesicle</location>
    </subcellularLocation>
</comment>
<feature type="transmembrane region" description="Helical" evidence="21">
    <location>
        <begin position="1170"/>
        <end position="1189"/>
    </location>
</feature>
<dbReference type="Gene3D" id="1.20.5.340">
    <property type="match status" value="1"/>
</dbReference>
<evidence type="ECO:0000256" key="13">
    <source>
        <dbReference type="ARBA" id="ARBA00023180"/>
    </source>
</evidence>
<dbReference type="Gene3D" id="1.10.287.70">
    <property type="match status" value="1"/>
</dbReference>
<feature type="transmembrane region" description="Helical" evidence="21">
    <location>
        <begin position="1138"/>
        <end position="1164"/>
    </location>
</feature>
<dbReference type="PROSITE" id="PS50222">
    <property type="entry name" value="EF_HAND_2"/>
    <property type="match status" value="1"/>
</dbReference>
<feature type="transmembrane region" description="Helical" evidence="21">
    <location>
        <begin position="370"/>
        <end position="388"/>
    </location>
</feature>
<feature type="domain" description="EF-hand" evidence="22">
    <location>
        <begin position="650"/>
        <end position="685"/>
    </location>
</feature>
<evidence type="ECO:0000256" key="15">
    <source>
        <dbReference type="ARBA" id="ARBA00023303"/>
    </source>
</evidence>